<evidence type="ECO:0000313" key="2">
    <source>
        <dbReference type="EMBL" id="MDR8753680.1"/>
    </source>
</evidence>
<evidence type="ECO:0000256" key="1">
    <source>
        <dbReference type="SAM" id="MobiDB-lite"/>
    </source>
</evidence>
<dbReference type="Pfam" id="PF14518">
    <property type="entry name" value="Haem_oxygenas_2"/>
    <property type="match status" value="1"/>
</dbReference>
<gene>
    <name evidence="2" type="ORF">FEQ00_02095</name>
</gene>
<dbReference type="SMART" id="SM01236">
    <property type="entry name" value="Haem_oxygenase_2"/>
    <property type="match status" value="1"/>
</dbReference>
<evidence type="ECO:0000313" key="3">
    <source>
        <dbReference type="Proteomes" id="UP001248067"/>
    </source>
</evidence>
<dbReference type="Gene3D" id="1.20.910.10">
    <property type="entry name" value="Heme oxygenase-like"/>
    <property type="match status" value="1"/>
</dbReference>
<name>A0ABU2E1E9_9BURK</name>
<evidence type="ECO:0008006" key="4">
    <source>
        <dbReference type="Google" id="ProtNLM"/>
    </source>
</evidence>
<dbReference type="Proteomes" id="UP001248067">
    <property type="component" value="Unassembled WGS sequence"/>
</dbReference>
<accession>A0ABU2E1E9</accession>
<comment type="caution">
    <text evidence="2">The sequence shown here is derived from an EMBL/GenBank/DDBJ whole genome shotgun (WGS) entry which is preliminary data.</text>
</comment>
<protein>
    <recommendedName>
        <fullName evidence="4">Heme oxygenase-like protein</fullName>
    </recommendedName>
</protein>
<keyword evidence="3" id="KW-1185">Reference proteome</keyword>
<proteinExistence type="predicted"/>
<dbReference type="RefSeq" id="WP_012431329.1">
    <property type="nucleotide sequence ID" value="NZ_CADFDQ010000009.1"/>
</dbReference>
<dbReference type="InterPro" id="IPR016084">
    <property type="entry name" value="Haem_Oase-like_multi-hlx"/>
</dbReference>
<dbReference type="EMBL" id="VJSY01000013">
    <property type="protein sequence ID" value="MDR8753680.1"/>
    <property type="molecule type" value="Genomic_DNA"/>
</dbReference>
<reference evidence="2 3" key="1">
    <citation type="submission" date="2019-06" db="EMBL/GenBank/DDBJ databases">
        <title>Evolution of Burkholderia multivorans in the lungs of Cystic Fibrosis patients.</title>
        <authorList>
            <person name="Moreira L.M."/>
        </authorList>
    </citation>
    <scope>NUCLEOTIDE SEQUENCE [LARGE SCALE GENOMIC DNA]</scope>
    <source>
        <strain evidence="2 3">VC13239</strain>
    </source>
</reference>
<sequence>MNARVRERDLRAPALTESDWTQVFHALLADAESPMVRAKAREAVSREIATVGLSWTGGDAKRSLKPGSLEDMLEVSSAVCNQRAAGVSGWVDKLDDRGWRLLLRQYAPIAVTEGSWIQYAFGPLRSHTASSAALLRAHSLYAGYGSCSANNGHRYLESLYGLGIALPPVTTWAFANDDQIATAVWREPAITLALSEFPETFLPEILGYNLFRAVYGLCPLIRAAEGFVRGQGAAIAYWQFHSSEAMRMQLVEAATVAIQAYLETGTAVSGLDEMNRSAIERIGTGLALAELLTGHWLDTVAGLVDRGGLSPRAQMLALVRRKASHAFGYHRHPRLRGHTIDDYLDPQHTDAAALLDELARSPYVRPGESGRSPLLTKLVQFGGPMFRIFTPAELDTIAVWIDSLSNADASAAQVRREAAGDMPRSVPTPAAGITPAHSSSARYTTASPVDRADGRRYNVRELYHRLLNVEAYPQALEAGGQFASEWLIRTGLGLGSDDRGLPFESYSAKALKTWLDAKHREQVDSYQADAGAITQSREEVIHQSVQLCPMVFIDGGWLQRFSSVVSCGSAIGSLLYHIYADELGNGSVTENHPNVYRELMRQMGVELPGFGTREFAFWRGFDDEAFDVPVFWLSISRFPRRFFPELLGLNLAMELSGVGGSYRQGRDLLRKYGYSSAFVDLHNTIDNVSTGHTAMALQAITLHLDGVASHSEGRVIDREWHRIWTGYRALKPPEGVRGWVRLARHRAAALLTRQP</sequence>
<feature type="compositionally biased region" description="Polar residues" evidence="1">
    <location>
        <begin position="436"/>
        <end position="447"/>
    </location>
</feature>
<organism evidence="2 3">
    <name type="scientific">Burkholderia pseudomultivorans</name>
    <dbReference type="NCBI Taxonomy" id="1207504"/>
    <lineage>
        <taxon>Bacteria</taxon>
        <taxon>Pseudomonadati</taxon>
        <taxon>Pseudomonadota</taxon>
        <taxon>Betaproteobacteria</taxon>
        <taxon>Burkholderiales</taxon>
        <taxon>Burkholderiaceae</taxon>
        <taxon>Burkholderia</taxon>
        <taxon>Burkholderia cepacia complex</taxon>
    </lineage>
</organism>
<feature type="region of interest" description="Disordered" evidence="1">
    <location>
        <begin position="420"/>
        <end position="447"/>
    </location>
</feature>